<dbReference type="Proteomes" id="UP000014074">
    <property type="component" value="Unassembled WGS sequence"/>
</dbReference>
<reference evidence="4" key="1">
    <citation type="journal article" date="2013" name="Genome Announc.">
        <title>Draft genome sequence of the ascomycete Phaeoacremonium aleophilum strain UCR-PA7, a causal agent of the esca disease complex in grapevines.</title>
        <authorList>
            <person name="Blanco-Ulate B."/>
            <person name="Rolshausen P."/>
            <person name="Cantu D."/>
        </authorList>
    </citation>
    <scope>NUCLEOTIDE SEQUENCE [LARGE SCALE GENOMIC DNA]</scope>
    <source>
        <strain evidence="4">UCR-PA7</strain>
    </source>
</reference>
<accession>R8BUH4</accession>
<proteinExistence type="predicted"/>
<dbReference type="KEGG" id="tmn:UCRPA7_1539"/>
<evidence type="ECO:0000313" key="3">
    <source>
        <dbReference type="EMBL" id="EOO02944.1"/>
    </source>
</evidence>
<evidence type="ECO:0000313" key="4">
    <source>
        <dbReference type="Proteomes" id="UP000014074"/>
    </source>
</evidence>
<evidence type="ECO:0000256" key="1">
    <source>
        <dbReference type="SAM" id="SignalP"/>
    </source>
</evidence>
<keyword evidence="1" id="KW-0732">Signal</keyword>
<evidence type="ECO:0000259" key="2">
    <source>
        <dbReference type="Pfam" id="PF17389"/>
    </source>
</evidence>
<dbReference type="PANTHER" id="PTHR34987">
    <property type="entry name" value="C, PUTATIVE (AFU_ORTHOLOGUE AFUA_3G02880)-RELATED"/>
    <property type="match status" value="1"/>
</dbReference>
<feature type="signal peptide" evidence="1">
    <location>
        <begin position="1"/>
        <end position="17"/>
    </location>
</feature>
<protein>
    <submittedName>
        <fullName evidence="3">Putative alpha-l-rhamnosidase a protein</fullName>
    </submittedName>
</protein>
<sequence length="832" mass="91894">MLGHALRASLFLSLTAATPFIDYNNLPNETIFPGPWEESIKAPANKSYIRPARIWKARGNVSDSGFDASLRTADHDSGSSILIGIGGILTLEFDENIAGRVCFDVESVGDYPTVNLGYSESPFFAAPVPDATTDRKERDLPLAFPFGNKTGHICVEKEFIRGGFKYLTIQLPYSFRYDQSKSQFWDAIDGIANAGQRVLGLQPKPLSSVLRPGSSTYRRPFVALRNIWVHCTAFPSQTNGRAYSGYFSSSSPLLNRIWYAGAWTLQLSTIDPVEGSALIDYNRAIDGNKSPTGSWYSNFTICNGSAVTTDGAKRDRVVWPGDMYIAVPGIAVSTYDMLAVRNALDVLFDHQYEDGSLPYAGPPLGFRGEFSDTYHLHTLLGVFNYVLYSGDVAWLESRWPAYLRALEVSMAKVDELGLLHVSSTADWLRPGMTGHNLEASAMLFEVFRRTFQLVEFLGSDWVVAEHVRAATKKSWETMQRTLEKGLTRLYCADSGMYADNVGRRGCAGPERCEAQDGNSWALISRMALLNGDSPTARTAYNVSENLRARWTKYGAPAVEFPNTISPFASGFELLAHCAAGNVDAAVELMLLEWGYLLNGPGFTNSTLAEGFRIDGYVQYPAYWSAARNSHAHGWASGPTGVLVTEVLGIELQGPAGSSFVIHPELTRWLGWVTGGFATTKGKFEVTMSRAIEVDEEGRKGAKGQLVVITTPPGTSGTIRLGHGSFEHEVEMQTVERTRAWFVKDDEVVLPLNDGTVSMLVGGENLQNFRNRISWAQLPKSPSERGLRLKYDDSFTKPKIEDRPVGVIDWDALEKNYAPSLWDMDWKIQGSEE</sequence>
<dbReference type="PANTHER" id="PTHR34987:SF6">
    <property type="entry name" value="ALPHA-L-RHAMNOSIDASE SIX-HAIRPIN GLYCOSIDASE DOMAIN-CONTAINING PROTEIN"/>
    <property type="match status" value="1"/>
</dbReference>
<dbReference type="GO" id="GO:0005975">
    <property type="term" value="P:carbohydrate metabolic process"/>
    <property type="evidence" value="ECO:0007669"/>
    <property type="project" value="InterPro"/>
</dbReference>
<dbReference type="Pfam" id="PF17389">
    <property type="entry name" value="Bac_rhamnosid6H"/>
    <property type="match status" value="1"/>
</dbReference>
<dbReference type="AlphaFoldDB" id="R8BUH4"/>
<dbReference type="Gene3D" id="2.60.420.10">
    <property type="entry name" value="Maltose phosphorylase, domain 3"/>
    <property type="match status" value="1"/>
</dbReference>
<dbReference type="InterPro" id="IPR035396">
    <property type="entry name" value="Bac_rhamnosid6H"/>
</dbReference>
<feature type="chain" id="PRO_5004463040" evidence="1">
    <location>
        <begin position="18"/>
        <end position="832"/>
    </location>
</feature>
<dbReference type="eggNOG" id="ENOG502QWE4">
    <property type="taxonomic scope" value="Eukaryota"/>
</dbReference>
<dbReference type="HOGENOM" id="CLU_007933_3_0_1"/>
<organism evidence="3 4">
    <name type="scientific">Phaeoacremonium minimum (strain UCR-PA7)</name>
    <name type="common">Esca disease fungus</name>
    <name type="synonym">Togninia minima</name>
    <dbReference type="NCBI Taxonomy" id="1286976"/>
    <lineage>
        <taxon>Eukaryota</taxon>
        <taxon>Fungi</taxon>
        <taxon>Dikarya</taxon>
        <taxon>Ascomycota</taxon>
        <taxon>Pezizomycotina</taxon>
        <taxon>Sordariomycetes</taxon>
        <taxon>Sordariomycetidae</taxon>
        <taxon>Togniniales</taxon>
        <taxon>Togniniaceae</taxon>
        <taxon>Phaeoacremonium</taxon>
    </lineage>
</organism>
<dbReference type="InterPro" id="IPR008928">
    <property type="entry name" value="6-hairpin_glycosidase_sf"/>
</dbReference>
<dbReference type="RefSeq" id="XP_007912310.1">
    <property type="nucleotide sequence ID" value="XM_007914119.1"/>
</dbReference>
<dbReference type="InterPro" id="IPR012341">
    <property type="entry name" value="6hp_glycosidase-like_sf"/>
</dbReference>
<gene>
    <name evidence="3" type="ORF">UCRPA7_1539</name>
</gene>
<dbReference type="EMBL" id="KB932883">
    <property type="protein sequence ID" value="EOO02944.1"/>
    <property type="molecule type" value="Genomic_DNA"/>
</dbReference>
<dbReference type="GO" id="GO:0003824">
    <property type="term" value="F:catalytic activity"/>
    <property type="evidence" value="ECO:0007669"/>
    <property type="project" value="UniProtKB-ARBA"/>
</dbReference>
<feature type="domain" description="Alpha-L-rhamnosidase six-hairpin glycosidase" evidence="2">
    <location>
        <begin position="302"/>
        <end position="500"/>
    </location>
</feature>
<dbReference type="OrthoDB" id="10036721at2759"/>
<name>R8BUH4_PHAM7</name>
<dbReference type="Gene3D" id="1.50.10.10">
    <property type="match status" value="1"/>
</dbReference>
<dbReference type="GeneID" id="19321697"/>
<dbReference type="SUPFAM" id="SSF48208">
    <property type="entry name" value="Six-hairpin glycosidases"/>
    <property type="match status" value="1"/>
</dbReference>
<keyword evidence="4" id="KW-1185">Reference proteome</keyword>